<evidence type="ECO:0000313" key="2">
    <source>
        <dbReference type="Proteomes" id="UP000774326"/>
    </source>
</evidence>
<comment type="caution">
    <text evidence="1">The sequence shown here is derived from an EMBL/GenBank/DDBJ whole genome shotgun (WGS) entry which is preliminary data.</text>
</comment>
<reference evidence="1" key="1">
    <citation type="journal article" date="2021" name="Open Biol.">
        <title>Shared evolutionary footprints suggest mitochondrial oxidative damage underlies multiple complex I losses in fungi.</title>
        <authorList>
            <person name="Schikora-Tamarit M.A."/>
            <person name="Marcet-Houben M."/>
            <person name="Nosek J."/>
            <person name="Gabaldon T."/>
        </authorList>
    </citation>
    <scope>NUCLEOTIDE SEQUENCE</scope>
    <source>
        <strain evidence="1">CBS2887</strain>
    </source>
</reference>
<evidence type="ECO:0000313" key="1">
    <source>
        <dbReference type="EMBL" id="KAH3685887.1"/>
    </source>
</evidence>
<accession>A0A9P8QA98</accession>
<organism evidence="1 2">
    <name type="scientific">Wickerhamomyces pijperi</name>
    <name type="common">Yeast</name>
    <name type="synonym">Pichia pijperi</name>
    <dbReference type="NCBI Taxonomy" id="599730"/>
    <lineage>
        <taxon>Eukaryota</taxon>
        <taxon>Fungi</taxon>
        <taxon>Dikarya</taxon>
        <taxon>Ascomycota</taxon>
        <taxon>Saccharomycotina</taxon>
        <taxon>Saccharomycetes</taxon>
        <taxon>Phaffomycetales</taxon>
        <taxon>Wickerhamomycetaceae</taxon>
        <taxon>Wickerhamomyces</taxon>
    </lineage>
</organism>
<gene>
    <name evidence="1" type="ORF">WICPIJ_003138</name>
</gene>
<dbReference type="Proteomes" id="UP000774326">
    <property type="component" value="Unassembled WGS sequence"/>
</dbReference>
<reference evidence="1" key="2">
    <citation type="submission" date="2021-01" db="EMBL/GenBank/DDBJ databases">
        <authorList>
            <person name="Schikora-Tamarit M.A."/>
        </authorList>
    </citation>
    <scope>NUCLEOTIDE SEQUENCE</scope>
    <source>
        <strain evidence="1">CBS2887</strain>
    </source>
</reference>
<name>A0A9P8QA98_WICPI</name>
<keyword evidence="2" id="KW-1185">Reference proteome</keyword>
<sequence>MKNDNCYPAANLYPQVAPLLQGIQHSLNIYKLQTDITELTKFREGDYTLLDEIMTLSPIENIRPSSALSAQGNFYIKFQALVLNLNAGHHIRMTELFQSSEDNLLDRTAEAYYTVKKCFARFDTIVRQTG</sequence>
<dbReference type="AlphaFoldDB" id="A0A9P8QA98"/>
<dbReference type="EMBL" id="JAEUBG010001744">
    <property type="protein sequence ID" value="KAH3685887.1"/>
    <property type="molecule type" value="Genomic_DNA"/>
</dbReference>
<proteinExistence type="predicted"/>
<protein>
    <submittedName>
        <fullName evidence="1">Uncharacterized protein</fullName>
    </submittedName>
</protein>